<feature type="compositionally biased region" description="Polar residues" evidence="1">
    <location>
        <begin position="534"/>
        <end position="550"/>
    </location>
</feature>
<reference evidence="2" key="2">
    <citation type="submission" date="2023-05" db="EMBL/GenBank/DDBJ databases">
        <authorList>
            <person name="Schelkunov M.I."/>
        </authorList>
    </citation>
    <scope>NUCLEOTIDE SEQUENCE</scope>
    <source>
        <strain evidence="2">Hsosn_3</strain>
        <tissue evidence="2">Leaf</tissue>
    </source>
</reference>
<proteinExistence type="predicted"/>
<dbReference type="Proteomes" id="UP001237642">
    <property type="component" value="Unassembled WGS sequence"/>
</dbReference>
<feature type="compositionally biased region" description="Polar residues" evidence="1">
    <location>
        <begin position="351"/>
        <end position="363"/>
    </location>
</feature>
<accession>A0AAD8HZQ2</accession>
<feature type="region of interest" description="Disordered" evidence="1">
    <location>
        <begin position="632"/>
        <end position="693"/>
    </location>
</feature>
<name>A0AAD8HZQ2_9APIA</name>
<reference evidence="2" key="1">
    <citation type="submission" date="2023-02" db="EMBL/GenBank/DDBJ databases">
        <title>Genome of toxic invasive species Heracleum sosnowskyi carries increased number of genes despite the absence of recent whole-genome duplications.</title>
        <authorList>
            <person name="Schelkunov M."/>
            <person name="Shtratnikova V."/>
            <person name="Makarenko M."/>
            <person name="Klepikova A."/>
            <person name="Omelchenko D."/>
            <person name="Novikova G."/>
            <person name="Obukhova E."/>
            <person name="Bogdanov V."/>
            <person name="Penin A."/>
            <person name="Logacheva M."/>
        </authorList>
    </citation>
    <scope>NUCLEOTIDE SEQUENCE</scope>
    <source>
        <strain evidence="2">Hsosn_3</strain>
        <tissue evidence="2">Leaf</tissue>
    </source>
</reference>
<feature type="compositionally biased region" description="Basic and acidic residues" evidence="1">
    <location>
        <begin position="97"/>
        <end position="112"/>
    </location>
</feature>
<protein>
    <submittedName>
        <fullName evidence="2">Uncharacterized protein</fullName>
    </submittedName>
</protein>
<feature type="region of interest" description="Disordered" evidence="1">
    <location>
        <begin position="320"/>
        <end position="363"/>
    </location>
</feature>
<dbReference type="InterPro" id="IPR038777">
    <property type="entry name" value="At4g18490-like"/>
</dbReference>
<feature type="compositionally biased region" description="Low complexity" evidence="1">
    <location>
        <begin position="153"/>
        <end position="164"/>
    </location>
</feature>
<feature type="compositionally biased region" description="Polar residues" evidence="1">
    <location>
        <begin position="663"/>
        <end position="690"/>
    </location>
</feature>
<feature type="region of interest" description="Disordered" evidence="1">
    <location>
        <begin position="243"/>
        <end position="293"/>
    </location>
</feature>
<organism evidence="2 3">
    <name type="scientific">Heracleum sosnowskyi</name>
    <dbReference type="NCBI Taxonomy" id="360622"/>
    <lineage>
        <taxon>Eukaryota</taxon>
        <taxon>Viridiplantae</taxon>
        <taxon>Streptophyta</taxon>
        <taxon>Embryophyta</taxon>
        <taxon>Tracheophyta</taxon>
        <taxon>Spermatophyta</taxon>
        <taxon>Magnoliopsida</taxon>
        <taxon>eudicotyledons</taxon>
        <taxon>Gunneridae</taxon>
        <taxon>Pentapetalae</taxon>
        <taxon>asterids</taxon>
        <taxon>campanulids</taxon>
        <taxon>Apiales</taxon>
        <taxon>Apiaceae</taxon>
        <taxon>Apioideae</taxon>
        <taxon>apioid superclade</taxon>
        <taxon>Tordylieae</taxon>
        <taxon>Tordyliinae</taxon>
        <taxon>Heracleum</taxon>
    </lineage>
</organism>
<sequence length="988" mass="109702">MAEKKKESSSSAKSMEKTSHLDLDIGKDFLTSWKSMSVTEDDPMDFDFTKVTKGNKEAFKFDNLDMDFNLDNNFGQISSFNVDIPDLDVSFPVKKSAKPDKRPKEVSTDGKTHGKSNRSTFQFDFNEFDDLSFEPSSMKKAKQTNANKDEELPLSPSGSLGLKETTGESEGKTTSNFDSQLCAEPDSWSKEKLQTPLVEVHITSKSEISKYQATNMGEPASPQKPISNCTQETLQDNCPKERITSIEPIDKDKCRNSSVQSVSENSSTHQTASDSEEEVGCLSGEERTNTSSKQSLFHVKTDFGIDCGDMQINKLPVDVASSQSNDGENIQYSGDNPVQVDSKCNAEPGQPDSQIEKTSTSASKQVLCETEADGETMDLTSELVTQSNSETAGGGKQMSDPKCVTEVVRSKYFKGSDEAKSQLQQLSLSQTKIATLDSKRIETVQPICADKGGTVGDKAMPDEVSFKELDDTKSIPKQDTLSQVKVGAIGSQRITTSHPCTGDERKLDNKRAHSVNKFVSLSKSRPLPKEQTKGDLTNVRSQGTPSNQTSCRARFDSYDARRILTNTSWLHDLDVAKGEPVLNGTENNVKDLKTFREFHIKNAQSGRNSVVLPKAIPREKIVEDLVLTKSEGNYKEPTSNRTSTGTSMLHDKDADKGEVVSDGSRNNVKYLNTLSSHETPSSNEKTNRSASLLGLNPRLQVSGMKSTRNKITSPDTNEVSHLKDGIRASVLSNLNKTRTSEPIYPPSKSTLQNDTKFLTNSRQGAEVKESTRPRMVHHADTREQEPMSLTLKRKTIEESHANLVVLNPTKRLFISPRGSSFQNFRGLTEKLVNEENLPDGVTEKVLNNSQTSCLHFPQKEDMKELETSSDMNNESSVECAEACGKELDNLVNMLKKTHEEAKEILVRAVVNNNKLLMLNHPIYEEKFRMIEKFGALWLSKSVRPIGMAREALEAGFRQKMMMGDERKYEWPSRVSPGGPDPHHHYKND</sequence>
<evidence type="ECO:0000313" key="3">
    <source>
        <dbReference type="Proteomes" id="UP001237642"/>
    </source>
</evidence>
<feature type="compositionally biased region" description="Low complexity" evidence="1">
    <location>
        <begin position="256"/>
        <end position="267"/>
    </location>
</feature>
<feature type="compositionally biased region" description="Polar residues" evidence="1">
    <location>
        <begin position="320"/>
        <end position="336"/>
    </location>
</feature>
<feature type="region of interest" description="Disordered" evidence="1">
    <location>
        <begin position="93"/>
        <end position="119"/>
    </location>
</feature>
<gene>
    <name evidence="2" type="ORF">POM88_031595</name>
</gene>
<feature type="region of interest" description="Disordered" evidence="1">
    <location>
        <begin position="136"/>
        <end position="181"/>
    </location>
</feature>
<dbReference type="PANTHER" id="PTHR36380:SF1">
    <property type="entry name" value="OS01G0755100 PROTEIN"/>
    <property type="match status" value="1"/>
</dbReference>
<feature type="compositionally biased region" description="Polar residues" evidence="1">
    <location>
        <begin position="636"/>
        <end position="647"/>
    </location>
</feature>
<feature type="region of interest" description="Disordered" evidence="1">
    <location>
        <begin position="761"/>
        <end position="785"/>
    </location>
</feature>
<dbReference type="PANTHER" id="PTHR36380">
    <property type="entry name" value="BNAA03G58330D PROTEIN"/>
    <property type="match status" value="1"/>
</dbReference>
<feature type="compositionally biased region" description="Basic and acidic residues" evidence="1">
    <location>
        <begin position="765"/>
        <end position="785"/>
    </location>
</feature>
<feature type="region of interest" description="Disordered" evidence="1">
    <location>
        <begin position="967"/>
        <end position="988"/>
    </location>
</feature>
<dbReference type="AlphaFoldDB" id="A0AAD8HZQ2"/>
<feature type="compositionally biased region" description="Basic and acidic residues" evidence="1">
    <location>
        <begin position="243"/>
        <end position="255"/>
    </location>
</feature>
<evidence type="ECO:0000313" key="2">
    <source>
        <dbReference type="EMBL" id="KAK1375402.1"/>
    </source>
</evidence>
<comment type="caution">
    <text evidence="2">The sequence shown here is derived from an EMBL/GenBank/DDBJ whole genome shotgun (WGS) entry which is preliminary data.</text>
</comment>
<dbReference type="EMBL" id="JAUIZM010000007">
    <property type="protein sequence ID" value="KAK1375402.1"/>
    <property type="molecule type" value="Genomic_DNA"/>
</dbReference>
<feature type="region of interest" description="Disordered" evidence="1">
    <location>
        <begin position="523"/>
        <end position="550"/>
    </location>
</feature>
<evidence type="ECO:0000256" key="1">
    <source>
        <dbReference type="SAM" id="MobiDB-lite"/>
    </source>
</evidence>
<feature type="compositionally biased region" description="Basic and acidic residues" evidence="1">
    <location>
        <begin position="649"/>
        <end position="659"/>
    </location>
</feature>
<keyword evidence="3" id="KW-1185">Reference proteome</keyword>